<gene>
    <name evidence="3" type="ORF">ZOSMA_25G00880</name>
</gene>
<dbReference type="AlphaFoldDB" id="A0A0K9PFG0"/>
<dbReference type="PANTHER" id="PTHR46310:SF4">
    <property type="entry name" value="OUTER ENVELOPE PROTEIN 64, MITOCHONDRIAL"/>
    <property type="match status" value="1"/>
</dbReference>
<dbReference type="InterPro" id="IPR036928">
    <property type="entry name" value="AS_sf"/>
</dbReference>
<dbReference type="PROSITE" id="PS50005">
    <property type="entry name" value="TPR"/>
    <property type="match status" value="2"/>
</dbReference>
<accession>A0A0K9PFG0</accession>
<name>A0A0K9PFG0_ZOSMR</name>
<comment type="caution">
    <text evidence="3">The sequence shown here is derived from an EMBL/GenBank/DDBJ whole genome shotgun (WGS) entry which is preliminary data.</text>
</comment>
<dbReference type="SUPFAM" id="SSF75304">
    <property type="entry name" value="Amidase signature (AS) enzymes"/>
    <property type="match status" value="1"/>
</dbReference>
<reference evidence="4" key="1">
    <citation type="journal article" date="2016" name="Nature">
        <title>The genome of the seagrass Zostera marina reveals angiosperm adaptation to the sea.</title>
        <authorList>
            <person name="Olsen J.L."/>
            <person name="Rouze P."/>
            <person name="Verhelst B."/>
            <person name="Lin Y.-C."/>
            <person name="Bayer T."/>
            <person name="Collen J."/>
            <person name="Dattolo E."/>
            <person name="De Paoli E."/>
            <person name="Dittami S."/>
            <person name="Maumus F."/>
            <person name="Michel G."/>
            <person name="Kersting A."/>
            <person name="Lauritano C."/>
            <person name="Lohaus R."/>
            <person name="Toepel M."/>
            <person name="Tonon T."/>
            <person name="Vanneste K."/>
            <person name="Amirebrahimi M."/>
            <person name="Brakel J."/>
            <person name="Bostroem C."/>
            <person name="Chovatia M."/>
            <person name="Grimwood J."/>
            <person name="Jenkins J.W."/>
            <person name="Jueterbock A."/>
            <person name="Mraz A."/>
            <person name="Stam W.T."/>
            <person name="Tice H."/>
            <person name="Bornberg-Bauer E."/>
            <person name="Green P.J."/>
            <person name="Pearson G.A."/>
            <person name="Procaccini G."/>
            <person name="Duarte C.M."/>
            <person name="Schmutz J."/>
            <person name="Reusch T.B.H."/>
            <person name="Van de Peer Y."/>
        </authorList>
    </citation>
    <scope>NUCLEOTIDE SEQUENCE [LARGE SCALE GENOMIC DNA]</scope>
    <source>
        <strain evidence="4">cv. Finnish</strain>
    </source>
</reference>
<dbReference type="EMBL" id="LFYR01000889">
    <property type="protein sequence ID" value="KMZ67699.1"/>
    <property type="molecule type" value="Genomic_DNA"/>
</dbReference>
<dbReference type="Pfam" id="PF13414">
    <property type="entry name" value="TPR_11"/>
    <property type="match status" value="1"/>
</dbReference>
<dbReference type="PANTHER" id="PTHR46310">
    <property type="entry name" value="AMIDASE 1"/>
    <property type="match status" value="1"/>
</dbReference>
<feature type="repeat" description="TPR" evidence="1">
    <location>
        <begin position="430"/>
        <end position="463"/>
    </location>
</feature>
<dbReference type="GO" id="GO:0016740">
    <property type="term" value="F:transferase activity"/>
    <property type="evidence" value="ECO:0007669"/>
    <property type="project" value="UniProtKB-KW"/>
</dbReference>
<keyword evidence="3" id="KW-0808">Transferase</keyword>
<evidence type="ECO:0000313" key="3">
    <source>
        <dbReference type="EMBL" id="KMZ67699.1"/>
    </source>
</evidence>
<proteinExistence type="predicted"/>
<evidence type="ECO:0000256" key="1">
    <source>
        <dbReference type="PROSITE-ProRule" id="PRU00339"/>
    </source>
</evidence>
<evidence type="ECO:0000313" key="4">
    <source>
        <dbReference type="Proteomes" id="UP000036987"/>
    </source>
</evidence>
<dbReference type="InterPro" id="IPR023631">
    <property type="entry name" value="Amidase_dom"/>
</dbReference>
<dbReference type="OrthoDB" id="245563at2759"/>
<dbReference type="Gene3D" id="3.90.1300.10">
    <property type="entry name" value="Amidase signature (AS) domain"/>
    <property type="match status" value="1"/>
</dbReference>
<dbReference type="OMA" id="WKRTHEP"/>
<dbReference type="InterPro" id="IPR019734">
    <property type="entry name" value="TPR_rpt"/>
</dbReference>
<dbReference type="InterPro" id="IPR011990">
    <property type="entry name" value="TPR-like_helical_dom_sf"/>
</dbReference>
<sequence length="477" mass="52178">MGEFGFGITGETANYGTPTNPILPFHIPGGSSCGSSVAVAAKLVDFSLGIDTTGCIRIPASSCGLLGFRPSHGVISTVGVLINSKSLDTVGLFARDPSVLNRVGHVLLQASTLAPRRVKHFIIADDCFQLSRIPKYKTVDVLCKAVQSLSGYQPPNHVNIAQYIASKVPCLMDFNEKSRNMKPVIATLKALATVMLYIQRYEFKTNHKEWINSVKPKLGPGSSAHVRAALNMTHENNKAIYKIRTELRVALHNLLKDEGILVIPTAFDFPLKLNSKKSHSLEYEDRSFLLSSIAGMSGCCQVTIPLGVHDGYPVSLSLIAAHGADKFLLDTILDIYSSIQKQVSIASNSLPSPDTSGDMDASELLKEKGNAAYKGRQWNKAVNYYSESIKLNNTNATYYSNRAAAFLELGCFQQAEVDCSQAIFLDKKNVKAFLRRGTARESLMFYKEAAQDFKHALVLEPQNKVAVAAEKRLKKLS</sequence>
<dbReference type="SMART" id="SM00028">
    <property type="entry name" value="TPR"/>
    <property type="match status" value="3"/>
</dbReference>
<keyword evidence="4" id="KW-1185">Reference proteome</keyword>
<feature type="domain" description="Amidase" evidence="2">
    <location>
        <begin position="1"/>
        <end position="109"/>
    </location>
</feature>
<dbReference type="SUPFAM" id="SSF48452">
    <property type="entry name" value="TPR-like"/>
    <property type="match status" value="1"/>
</dbReference>
<protein>
    <submittedName>
        <fullName evidence="3">Glutamyl-tRNA(Gln) amidotransferase subunit A</fullName>
    </submittedName>
</protein>
<dbReference type="Proteomes" id="UP000036987">
    <property type="component" value="Unassembled WGS sequence"/>
</dbReference>
<organism evidence="3 4">
    <name type="scientific">Zostera marina</name>
    <name type="common">Eelgrass</name>
    <dbReference type="NCBI Taxonomy" id="29655"/>
    <lineage>
        <taxon>Eukaryota</taxon>
        <taxon>Viridiplantae</taxon>
        <taxon>Streptophyta</taxon>
        <taxon>Embryophyta</taxon>
        <taxon>Tracheophyta</taxon>
        <taxon>Spermatophyta</taxon>
        <taxon>Magnoliopsida</taxon>
        <taxon>Liliopsida</taxon>
        <taxon>Zosteraceae</taxon>
        <taxon>Zostera</taxon>
    </lineage>
</organism>
<dbReference type="Gene3D" id="1.25.40.10">
    <property type="entry name" value="Tetratricopeptide repeat domain"/>
    <property type="match status" value="1"/>
</dbReference>
<dbReference type="STRING" id="29655.A0A0K9PFG0"/>
<evidence type="ECO:0000259" key="2">
    <source>
        <dbReference type="Pfam" id="PF01425"/>
    </source>
</evidence>
<keyword evidence="1" id="KW-0802">TPR repeat</keyword>
<dbReference type="Pfam" id="PF01425">
    <property type="entry name" value="Amidase"/>
    <property type="match status" value="1"/>
</dbReference>
<feature type="repeat" description="TPR" evidence="1">
    <location>
        <begin position="362"/>
        <end position="395"/>
    </location>
</feature>